<sequence length="78" mass="8666">MATVDEVIHNITAKVADMLGVTPESIDPEEELFDQGLDSVRLMDLVTEIRNQGFDVDFADLAEDSRLSAWRAELEEAA</sequence>
<dbReference type="PATRIC" id="fig|1544416.3.peg.1344"/>
<evidence type="ECO:0000313" key="2">
    <source>
        <dbReference type="EMBL" id="KQB84534.1"/>
    </source>
</evidence>
<name>A0A0Q0YQ01_9CORY</name>
<dbReference type="RefSeq" id="WP_055122449.1">
    <property type="nucleotide sequence ID" value="NZ_LKST01000002.1"/>
</dbReference>
<proteinExistence type="predicted"/>
<dbReference type="Gene3D" id="1.10.1200.10">
    <property type="entry name" value="ACP-like"/>
    <property type="match status" value="1"/>
</dbReference>
<evidence type="ECO:0000259" key="1">
    <source>
        <dbReference type="PROSITE" id="PS50075"/>
    </source>
</evidence>
<reference evidence="2 3" key="1">
    <citation type="submission" date="2015-10" db="EMBL/GenBank/DDBJ databases">
        <title>Corynebacteirum lowii and Corynebacterium oculi species nova, derived from human clinical disease and and emended description of Corynebacterium mastiditis.</title>
        <authorList>
            <person name="Bernard K."/>
            <person name="Pacheco A.L."/>
            <person name="Mcdougall C."/>
            <person name="Burtx T."/>
            <person name="Weibe D."/>
            <person name="Tyler S."/>
            <person name="Olson A.B."/>
            <person name="Cnockaert M."/>
            <person name="Eguchi H."/>
            <person name="Kuwahara T."/>
            <person name="Nakayama-Imaohji H."/>
            <person name="Boudewijins M."/>
            <person name="Van Hoecke F."/>
            <person name="Bernier A.-M."/>
            <person name="Vandamme P."/>
        </authorList>
    </citation>
    <scope>NUCLEOTIDE SEQUENCE [LARGE SCALE GENOMIC DNA]</scope>
    <source>
        <strain evidence="2 3">NML 130210</strain>
    </source>
</reference>
<dbReference type="InterPro" id="IPR036736">
    <property type="entry name" value="ACP-like_sf"/>
</dbReference>
<keyword evidence="3" id="KW-1185">Reference proteome</keyword>
<dbReference type="STRING" id="1544416.Cocul_01337"/>
<dbReference type="AlphaFoldDB" id="A0A0Q0YQ01"/>
<dbReference type="GO" id="GO:0008908">
    <property type="term" value="F:isochorismatase activity"/>
    <property type="evidence" value="ECO:0007669"/>
    <property type="project" value="UniProtKB-EC"/>
</dbReference>
<evidence type="ECO:0000313" key="3">
    <source>
        <dbReference type="Proteomes" id="UP000050517"/>
    </source>
</evidence>
<dbReference type="EMBL" id="LKST01000002">
    <property type="protein sequence ID" value="KQB84534.1"/>
    <property type="molecule type" value="Genomic_DNA"/>
</dbReference>
<dbReference type="SUPFAM" id="SSF47336">
    <property type="entry name" value="ACP-like"/>
    <property type="match status" value="1"/>
</dbReference>
<gene>
    <name evidence="2" type="primary">dhbB_2</name>
    <name evidence="2" type="ORF">Cocul_01337</name>
</gene>
<dbReference type="EC" id="3.3.2.1" evidence="2"/>
<dbReference type="PROSITE" id="PS50075">
    <property type="entry name" value="CARRIER"/>
    <property type="match status" value="1"/>
</dbReference>
<dbReference type="InterPro" id="IPR009081">
    <property type="entry name" value="PP-bd_ACP"/>
</dbReference>
<dbReference type="Proteomes" id="UP000050517">
    <property type="component" value="Unassembled WGS sequence"/>
</dbReference>
<dbReference type="OrthoDB" id="2455700at2"/>
<dbReference type="Pfam" id="PF00550">
    <property type="entry name" value="PP-binding"/>
    <property type="match status" value="1"/>
</dbReference>
<protein>
    <submittedName>
        <fullName evidence="2">Isochorismatase</fullName>
        <ecNumber evidence="2">3.3.2.1</ecNumber>
    </submittedName>
</protein>
<feature type="domain" description="Carrier" evidence="1">
    <location>
        <begin position="2"/>
        <end position="78"/>
    </location>
</feature>
<accession>A0A0Q0YQ01</accession>
<keyword evidence="2" id="KW-0378">Hydrolase</keyword>
<organism evidence="2 3">
    <name type="scientific">Corynebacterium oculi</name>
    <dbReference type="NCBI Taxonomy" id="1544416"/>
    <lineage>
        <taxon>Bacteria</taxon>
        <taxon>Bacillati</taxon>
        <taxon>Actinomycetota</taxon>
        <taxon>Actinomycetes</taxon>
        <taxon>Mycobacteriales</taxon>
        <taxon>Corynebacteriaceae</taxon>
        <taxon>Corynebacterium</taxon>
    </lineage>
</organism>
<comment type="caution">
    <text evidence="2">The sequence shown here is derived from an EMBL/GenBank/DDBJ whole genome shotgun (WGS) entry which is preliminary data.</text>
</comment>